<proteinExistence type="predicted"/>
<evidence type="ECO:0000313" key="3">
    <source>
        <dbReference type="Proteomes" id="UP000077266"/>
    </source>
</evidence>
<dbReference type="InParanoid" id="A0A165IJE8"/>
<dbReference type="Proteomes" id="UP000077266">
    <property type="component" value="Unassembled WGS sequence"/>
</dbReference>
<accession>A0A165IJE8</accession>
<feature type="region of interest" description="Disordered" evidence="1">
    <location>
        <begin position="216"/>
        <end position="269"/>
    </location>
</feature>
<reference evidence="2 3" key="1">
    <citation type="journal article" date="2016" name="Mol. Biol. Evol.">
        <title>Comparative Genomics of Early-Diverging Mushroom-Forming Fungi Provides Insights into the Origins of Lignocellulose Decay Capabilities.</title>
        <authorList>
            <person name="Nagy L.G."/>
            <person name="Riley R."/>
            <person name="Tritt A."/>
            <person name="Adam C."/>
            <person name="Daum C."/>
            <person name="Floudas D."/>
            <person name="Sun H."/>
            <person name="Yadav J.S."/>
            <person name="Pangilinan J."/>
            <person name="Larsson K.H."/>
            <person name="Matsuura K."/>
            <person name="Barry K."/>
            <person name="Labutti K."/>
            <person name="Kuo R."/>
            <person name="Ohm R.A."/>
            <person name="Bhattacharya S.S."/>
            <person name="Shirouzu T."/>
            <person name="Yoshinaga Y."/>
            <person name="Martin F.M."/>
            <person name="Grigoriev I.V."/>
            <person name="Hibbett D.S."/>
        </authorList>
    </citation>
    <scope>NUCLEOTIDE SEQUENCE [LARGE SCALE GENOMIC DNA]</scope>
    <source>
        <strain evidence="2 3">HHB12029</strain>
    </source>
</reference>
<feature type="compositionally biased region" description="Basic and acidic residues" evidence="1">
    <location>
        <begin position="7"/>
        <end position="18"/>
    </location>
</feature>
<feature type="compositionally biased region" description="Basic and acidic residues" evidence="1">
    <location>
        <begin position="132"/>
        <end position="141"/>
    </location>
</feature>
<feature type="region of interest" description="Disordered" evidence="1">
    <location>
        <begin position="1"/>
        <end position="23"/>
    </location>
</feature>
<name>A0A165IJE8_EXIGL</name>
<feature type="compositionally biased region" description="Basic and acidic residues" evidence="1">
    <location>
        <begin position="251"/>
        <end position="261"/>
    </location>
</feature>
<feature type="region of interest" description="Disordered" evidence="1">
    <location>
        <begin position="117"/>
        <end position="145"/>
    </location>
</feature>
<protein>
    <submittedName>
        <fullName evidence="2">Uncharacterized protein</fullName>
    </submittedName>
</protein>
<dbReference type="AlphaFoldDB" id="A0A165IJE8"/>
<keyword evidence="3" id="KW-1185">Reference proteome</keyword>
<evidence type="ECO:0000256" key="1">
    <source>
        <dbReference type="SAM" id="MobiDB-lite"/>
    </source>
</evidence>
<organism evidence="2 3">
    <name type="scientific">Exidia glandulosa HHB12029</name>
    <dbReference type="NCBI Taxonomy" id="1314781"/>
    <lineage>
        <taxon>Eukaryota</taxon>
        <taxon>Fungi</taxon>
        <taxon>Dikarya</taxon>
        <taxon>Basidiomycota</taxon>
        <taxon>Agaricomycotina</taxon>
        <taxon>Agaricomycetes</taxon>
        <taxon>Auriculariales</taxon>
        <taxon>Exidiaceae</taxon>
        <taxon>Exidia</taxon>
    </lineage>
</organism>
<evidence type="ECO:0000313" key="2">
    <source>
        <dbReference type="EMBL" id="KZV93485.1"/>
    </source>
</evidence>
<dbReference type="EMBL" id="KV425989">
    <property type="protein sequence ID" value="KZV93485.1"/>
    <property type="molecule type" value="Genomic_DNA"/>
</dbReference>
<feature type="compositionally biased region" description="Basic and acidic residues" evidence="1">
    <location>
        <begin position="230"/>
        <end position="240"/>
    </location>
</feature>
<sequence>MRGCYGEVERRQGHERGQEAPCVYEEPELCPAPRDSRDEGARARYAGHVRPHAFAPRFGTSLSCRGVNGRSYVSALACSHRLLLQDARGHCRSGVADRQDGADRHGQVAWPRRRVEQEVVHPPVDQSQAPRRTQEANRTEAEGGQGGCCACSGVRRCSFHRQTRYARTFEAPYDSPRALCVQPGTAELPPTSRTAYCTALWCEGAAGAVMPSARCKAEEGRPSQQSEGQARTEDGAEEGRWQAQAQSTNAQEDRSSSRSESHTGLQVAL</sequence>
<gene>
    <name evidence="2" type="ORF">EXIGLDRAFT_42977</name>
</gene>